<keyword evidence="3" id="KW-1185">Reference proteome</keyword>
<evidence type="ECO:0000313" key="3">
    <source>
        <dbReference type="Proteomes" id="UP001151760"/>
    </source>
</evidence>
<dbReference type="EMBL" id="BQNB010013986">
    <property type="protein sequence ID" value="GJT22640.1"/>
    <property type="molecule type" value="Genomic_DNA"/>
</dbReference>
<comment type="caution">
    <text evidence="2">The sequence shown here is derived from an EMBL/GenBank/DDBJ whole genome shotgun (WGS) entry which is preliminary data.</text>
</comment>
<name>A0ABQ5C6L8_9ASTR</name>
<gene>
    <name evidence="2" type="ORF">Tco_0892577</name>
</gene>
<evidence type="ECO:0000256" key="1">
    <source>
        <dbReference type="SAM" id="MobiDB-lite"/>
    </source>
</evidence>
<accession>A0ABQ5C6L8</accession>
<organism evidence="2 3">
    <name type="scientific">Tanacetum coccineum</name>
    <dbReference type="NCBI Taxonomy" id="301880"/>
    <lineage>
        <taxon>Eukaryota</taxon>
        <taxon>Viridiplantae</taxon>
        <taxon>Streptophyta</taxon>
        <taxon>Embryophyta</taxon>
        <taxon>Tracheophyta</taxon>
        <taxon>Spermatophyta</taxon>
        <taxon>Magnoliopsida</taxon>
        <taxon>eudicotyledons</taxon>
        <taxon>Gunneridae</taxon>
        <taxon>Pentapetalae</taxon>
        <taxon>asterids</taxon>
        <taxon>campanulids</taxon>
        <taxon>Asterales</taxon>
        <taxon>Asteraceae</taxon>
        <taxon>Asteroideae</taxon>
        <taxon>Anthemideae</taxon>
        <taxon>Anthemidinae</taxon>
        <taxon>Tanacetum</taxon>
    </lineage>
</organism>
<feature type="region of interest" description="Disordered" evidence="1">
    <location>
        <begin position="38"/>
        <end position="103"/>
    </location>
</feature>
<evidence type="ECO:0000313" key="2">
    <source>
        <dbReference type="EMBL" id="GJT22640.1"/>
    </source>
</evidence>
<sequence length="103" mass="11818">MECFRRRLLFRLGKKLYFKFPLTVSCVHFTTRNMRTGSIPRDVQDVNNESLTGQEEHIGFCCDDDDSDSEDKVDGEDEVDKEDEVQEGDEEGASDEEDASDDE</sequence>
<feature type="compositionally biased region" description="Acidic residues" evidence="1">
    <location>
        <begin position="62"/>
        <end position="103"/>
    </location>
</feature>
<protein>
    <submittedName>
        <fullName evidence="2">Uncharacterized protein</fullName>
    </submittedName>
</protein>
<reference evidence="2" key="2">
    <citation type="submission" date="2022-01" db="EMBL/GenBank/DDBJ databases">
        <authorList>
            <person name="Yamashiro T."/>
            <person name="Shiraishi A."/>
            <person name="Satake H."/>
            <person name="Nakayama K."/>
        </authorList>
    </citation>
    <scope>NUCLEOTIDE SEQUENCE</scope>
</reference>
<proteinExistence type="predicted"/>
<dbReference type="Proteomes" id="UP001151760">
    <property type="component" value="Unassembled WGS sequence"/>
</dbReference>
<reference evidence="2" key="1">
    <citation type="journal article" date="2022" name="Int. J. Mol. Sci.">
        <title>Draft Genome of Tanacetum Coccineum: Genomic Comparison of Closely Related Tanacetum-Family Plants.</title>
        <authorList>
            <person name="Yamashiro T."/>
            <person name="Shiraishi A."/>
            <person name="Nakayama K."/>
            <person name="Satake H."/>
        </authorList>
    </citation>
    <scope>NUCLEOTIDE SEQUENCE</scope>
</reference>